<name>A0ACB0KQI0_TRIPR</name>
<keyword evidence="2" id="KW-1185">Reference proteome</keyword>
<gene>
    <name evidence="1" type="ORF">MILVUS5_LOCUS24565</name>
</gene>
<evidence type="ECO:0000313" key="2">
    <source>
        <dbReference type="Proteomes" id="UP001177021"/>
    </source>
</evidence>
<dbReference type="EMBL" id="CASHSV030000311">
    <property type="protein sequence ID" value="CAJ2658128.1"/>
    <property type="molecule type" value="Genomic_DNA"/>
</dbReference>
<sequence>MVVTGSTIDFVLENEPHAYDVATTTTFFATSLSFDDVVLLPLELSLILSLLFVCVSDPLSLGMRGFCI</sequence>
<proteinExistence type="predicted"/>
<accession>A0ACB0KQI0</accession>
<dbReference type="Proteomes" id="UP001177021">
    <property type="component" value="Unassembled WGS sequence"/>
</dbReference>
<comment type="caution">
    <text evidence="1">The sequence shown here is derived from an EMBL/GenBank/DDBJ whole genome shotgun (WGS) entry which is preliminary data.</text>
</comment>
<reference evidence="1" key="1">
    <citation type="submission" date="2023-10" db="EMBL/GenBank/DDBJ databases">
        <authorList>
            <person name="Rodriguez Cubillos JULIANA M."/>
            <person name="De Vega J."/>
        </authorList>
    </citation>
    <scope>NUCLEOTIDE SEQUENCE</scope>
</reference>
<protein>
    <submittedName>
        <fullName evidence="1">Uncharacterized protein</fullName>
    </submittedName>
</protein>
<evidence type="ECO:0000313" key="1">
    <source>
        <dbReference type="EMBL" id="CAJ2658128.1"/>
    </source>
</evidence>
<organism evidence="1 2">
    <name type="scientific">Trifolium pratense</name>
    <name type="common">Red clover</name>
    <dbReference type="NCBI Taxonomy" id="57577"/>
    <lineage>
        <taxon>Eukaryota</taxon>
        <taxon>Viridiplantae</taxon>
        <taxon>Streptophyta</taxon>
        <taxon>Embryophyta</taxon>
        <taxon>Tracheophyta</taxon>
        <taxon>Spermatophyta</taxon>
        <taxon>Magnoliopsida</taxon>
        <taxon>eudicotyledons</taxon>
        <taxon>Gunneridae</taxon>
        <taxon>Pentapetalae</taxon>
        <taxon>rosids</taxon>
        <taxon>fabids</taxon>
        <taxon>Fabales</taxon>
        <taxon>Fabaceae</taxon>
        <taxon>Papilionoideae</taxon>
        <taxon>50 kb inversion clade</taxon>
        <taxon>NPAAA clade</taxon>
        <taxon>Hologalegina</taxon>
        <taxon>IRL clade</taxon>
        <taxon>Trifolieae</taxon>
        <taxon>Trifolium</taxon>
    </lineage>
</organism>